<reference evidence="4" key="1">
    <citation type="submission" date="2020-02" db="EMBL/GenBank/DDBJ databases">
        <authorList>
            <person name="Meier V. D."/>
        </authorList>
    </citation>
    <scope>NUCLEOTIDE SEQUENCE</scope>
    <source>
        <strain evidence="4">AVDCRST_MAG18</strain>
    </source>
</reference>
<dbReference type="SUPFAM" id="SSF55729">
    <property type="entry name" value="Acyl-CoA N-acyltransferases (Nat)"/>
    <property type="match status" value="2"/>
</dbReference>
<dbReference type="InterPro" id="IPR050832">
    <property type="entry name" value="Bact_Acetyltransf"/>
</dbReference>
<dbReference type="EMBL" id="CADCWN010000022">
    <property type="protein sequence ID" value="CAA9551351.1"/>
    <property type="molecule type" value="Genomic_DNA"/>
</dbReference>
<dbReference type="InterPro" id="IPR016181">
    <property type="entry name" value="Acyl_CoA_acyltransferase"/>
</dbReference>
<evidence type="ECO:0000313" key="4">
    <source>
        <dbReference type="EMBL" id="CAA9551351.1"/>
    </source>
</evidence>
<dbReference type="PANTHER" id="PTHR43877">
    <property type="entry name" value="AMINOALKYLPHOSPHONATE N-ACETYLTRANSFERASE-RELATED-RELATED"/>
    <property type="match status" value="1"/>
</dbReference>
<dbReference type="AlphaFoldDB" id="A0A6J4UHZ6"/>
<evidence type="ECO:0000259" key="3">
    <source>
        <dbReference type="PROSITE" id="PS51186"/>
    </source>
</evidence>
<proteinExistence type="predicted"/>
<gene>
    <name evidence="4" type="ORF">AVDCRST_MAG18-349</name>
</gene>
<organism evidence="4">
    <name type="scientific">uncultured Thermomicrobiales bacterium</name>
    <dbReference type="NCBI Taxonomy" id="1645740"/>
    <lineage>
        <taxon>Bacteria</taxon>
        <taxon>Pseudomonadati</taxon>
        <taxon>Thermomicrobiota</taxon>
        <taxon>Thermomicrobia</taxon>
        <taxon>Thermomicrobiales</taxon>
        <taxon>environmental samples</taxon>
    </lineage>
</organism>
<name>A0A6J4UHZ6_9BACT</name>
<evidence type="ECO:0000256" key="1">
    <source>
        <dbReference type="ARBA" id="ARBA00022679"/>
    </source>
</evidence>
<accession>A0A6J4UHZ6</accession>
<feature type="domain" description="N-acetyltransferase" evidence="3">
    <location>
        <begin position="6"/>
        <end position="144"/>
    </location>
</feature>
<dbReference type="Pfam" id="PF00583">
    <property type="entry name" value="Acetyltransf_1"/>
    <property type="match status" value="2"/>
</dbReference>
<sequence length="287" mass="31596">MQQGLIAKESLSDTELPAVRELAAVCEAHDGHGVKLNWRMMAGRQSGQVSDFCWYESGQLAGYAPLDRFGPSGEVTALVHPDFRRRGIGRAVTAAAHRAAQPSGCTELLLVNVRTSATGRAFAAALGHPLDFSEYHLEWAAIVPPSVPDSLLQFRQATLSDLPFLIRIAALSFDILEDEARRLGEGELRGGGARAYLAERDGRPIGRLSALIEDEGVYLRSFGVLPEERGRGVGRALLAATIARLWNEGWREFALDVVTNNSNALSLYRSVGFREVLAYNYYRWPLW</sequence>
<dbReference type="InterPro" id="IPR000182">
    <property type="entry name" value="GNAT_dom"/>
</dbReference>
<keyword evidence="2" id="KW-0012">Acyltransferase</keyword>
<dbReference type="PROSITE" id="PS51186">
    <property type="entry name" value="GNAT"/>
    <property type="match status" value="2"/>
</dbReference>
<evidence type="ECO:0000256" key="2">
    <source>
        <dbReference type="ARBA" id="ARBA00023315"/>
    </source>
</evidence>
<feature type="domain" description="N-acetyltransferase" evidence="3">
    <location>
        <begin position="152"/>
        <end position="287"/>
    </location>
</feature>
<protein>
    <recommendedName>
        <fullName evidence="3">N-acetyltransferase domain-containing protein</fullName>
    </recommendedName>
</protein>
<keyword evidence="1" id="KW-0808">Transferase</keyword>
<dbReference type="GO" id="GO:0016747">
    <property type="term" value="F:acyltransferase activity, transferring groups other than amino-acyl groups"/>
    <property type="evidence" value="ECO:0007669"/>
    <property type="project" value="InterPro"/>
</dbReference>
<dbReference type="CDD" id="cd04301">
    <property type="entry name" value="NAT_SF"/>
    <property type="match status" value="2"/>
</dbReference>
<dbReference type="Gene3D" id="3.40.630.30">
    <property type="match status" value="1"/>
</dbReference>